<accession>A0A5J4ZAV1</accession>
<dbReference type="EMBL" id="CM018052">
    <property type="protein sequence ID" value="KAA8514718.1"/>
    <property type="molecule type" value="Genomic_DNA"/>
</dbReference>
<dbReference type="Proteomes" id="UP000325577">
    <property type="component" value="Linkage Group LG9"/>
</dbReference>
<dbReference type="AlphaFoldDB" id="A0A5J4ZAV1"/>
<evidence type="ECO:0000256" key="1">
    <source>
        <dbReference type="SAM" id="Phobius"/>
    </source>
</evidence>
<feature type="transmembrane region" description="Helical" evidence="1">
    <location>
        <begin position="155"/>
        <end position="177"/>
    </location>
</feature>
<organism evidence="2 3">
    <name type="scientific">Nyssa sinensis</name>
    <dbReference type="NCBI Taxonomy" id="561372"/>
    <lineage>
        <taxon>Eukaryota</taxon>
        <taxon>Viridiplantae</taxon>
        <taxon>Streptophyta</taxon>
        <taxon>Embryophyta</taxon>
        <taxon>Tracheophyta</taxon>
        <taxon>Spermatophyta</taxon>
        <taxon>Magnoliopsida</taxon>
        <taxon>eudicotyledons</taxon>
        <taxon>Gunneridae</taxon>
        <taxon>Pentapetalae</taxon>
        <taxon>asterids</taxon>
        <taxon>Cornales</taxon>
        <taxon>Nyssaceae</taxon>
        <taxon>Nyssa</taxon>
    </lineage>
</organism>
<evidence type="ECO:0000313" key="3">
    <source>
        <dbReference type="Proteomes" id="UP000325577"/>
    </source>
</evidence>
<keyword evidence="1" id="KW-1133">Transmembrane helix</keyword>
<evidence type="ECO:0000313" key="2">
    <source>
        <dbReference type="EMBL" id="KAA8514718.1"/>
    </source>
</evidence>
<proteinExistence type="predicted"/>
<keyword evidence="1" id="KW-0472">Membrane</keyword>
<gene>
    <name evidence="2" type="ORF">F0562_017897</name>
</gene>
<reference evidence="2 3" key="1">
    <citation type="submission" date="2019-09" db="EMBL/GenBank/DDBJ databases">
        <title>A chromosome-level genome assembly of the Chinese tupelo Nyssa sinensis.</title>
        <authorList>
            <person name="Yang X."/>
            <person name="Kang M."/>
            <person name="Yang Y."/>
            <person name="Xiong H."/>
            <person name="Wang M."/>
            <person name="Zhang Z."/>
            <person name="Wang Z."/>
            <person name="Wu H."/>
            <person name="Ma T."/>
            <person name="Liu J."/>
            <person name="Xi Z."/>
        </authorList>
    </citation>
    <scope>NUCLEOTIDE SEQUENCE [LARGE SCALE GENOMIC DNA]</scope>
    <source>
        <strain evidence="2">J267</strain>
        <tissue evidence="2">Leaf</tissue>
    </source>
</reference>
<sequence length="193" mass="21609">MAEDNDALHNLILNVLRTIGLSDDITKPSGTTDKNLVEELDETLEVDQELGESSFTQDSPNRGEHIDVRKKFVQEGRVGPTISDTEYVDLLGRALDRHPSIFANFRRRAIRVRTSSFELVGDILLSLSSIKVKDISLDFLADLSETFKVLKQDGLIFLSFVTIWCVLATSLFTLLASKSFTSWRVSMPNSVSK</sequence>
<keyword evidence="1" id="KW-0812">Transmembrane</keyword>
<protein>
    <submittedName>
        <fullName evidence="2">Uncharacterized protein</fullName>
    </submittedName>
</protein>
<name>A0A5J4ZAV1_9ASTE</name>
<keyword evidence="3" id="KW-1185">Reference proteome</keyword>